<feature type="domain" description="Histidine kinase" evidence="13">
    <location>
        <begin position="491"/>
        <end position="706"/>
    </location>
</feature>
<dbReference type="SUPFAM" id="SSF47384">
    <property type="entry name" value="Homodimeric domain of signal transducing histidine kinase"/>
    <property type="match status" value="1"/>
</dbReference>
<dbReference type="InterPro" id="IPR003594">
    <property type="entry name" value="HATPase_dom"/>
</dbReference>
<dbReference type="InterPro" id="IPR011990">
    <property type="entry name" value="TPR-like_helical_dom_sf"/>
</dbReference>
<feature type="repeat" description="TPR" evidence="9">
    <location>
        <begin position="210"/>
        <end position="243"/>
    </location>
</feature>
<dbReference type="InterPro" id="IPR005467">
    <property type="entry name" value="His_kinase_dom"/>
</dbReference>
<dbReference type="SUPFAM" id="SSF55874">
    <property type="entry name" value="ATPase domain of HSP90 chaperone/DNA topoisomerase II/histidine kinase"/>
    <property type="match status" value="1"/>
</dbReference>
<dbReference type="InterPro" id="IPR004358">
    <property type="entry name" value="Sig_transdc_His_kin-like_C"/>
</dbReference>
<feature type="repeat" description="TPR" evidence="9">
    <location>
        <begin position="90"/>
        <end position="123"/>
    </location>
</feature>
<dbReference type="Pfam" id="PF13424">
    <property type="entry name" value="TPR_12"/>
    <property type="match status" value="2"/>
</dbReference>
<dbReference type="GO" id="GO:0000155">
    <property type="term" value="F:phosphorelay sensor kinase activity"/>
    <property type="evidence" value="ECO:0007669"/>
    <property type="project" value="InterPro"/>
</dbReference>
<dbReference type="OrthoDB" id="9810447at2"/>
<evidence type="ECO:0000256" key="3">
    <source>
        <dbReference type="ARBA" id="ARBA00022553"/>
    </source>
</evidence>
<organism evidence="14 15">
    <name type="scientific">Mucilaginibacter auburnensis</name>
    <dbReference type="NCBI Taxonomy" id="1457233"/>
    <lineage>
        <taxon>Bacteria</taxon>
        <taxon>Pseudomonadati</taxon>
        <taxon>Bacteroidota</taxon>
        <taxon>Sphingobacteriia</taxon>
        <taxon>Sphingobacteriales</taxon>
        <taxon>Sphingobacteriaceae</taxon>
        <taxon>Mucilaginibacter</taxon>
    </lineage>
</organism>
<keyword evidence="11" id="KW-0472">Membrane</keyword>
<dbReference type="PROSITE" id="PS50109">
    <property type="entry name" value="HIS_KIN"/>
    <property type="match status" value="1"/>
</dbReference>
<evidence type="ECO:0000256" key="8">
    <source>
        <dbReference type="ARBA" id="ARBA00023012"/>
    </source>
</evidence>
<evidence type="ECO:0000256" key="11">
    <source>
        <dbReference type="SAM" id="Phobius"/>
    </source>
</evidence>
<dbReference type="PRINTS" id="PR00344">
    <property type="entry name" value="BCTRLSENSOR"/>
</dbReference>
<dbReference type="InterPro" id="IPR019734">
    <property type="entry name" value="TPR_rpt"/>
</dbReference>
<dbReference type="Pfam" id="PF13181">
    <property type="entry name" value="TPR_8"/>
    <property type="match status" value="1"/>
</dbReference>
<sequence length="712" mass="80174">MTNFLANPQNAIKHSLHWLLLLLALPCFAQNKQIDSLKTALNKTKQDTSRIVLLKEIASAYTQVDLNQRLKYAKLAAQLAGKLHDQRSIADAYLSIGTAYGIQGKLDSGIMYFQKAYSTAAKINYEMVMGKSQTNMGFANDKLDNAKEAISCYFVALNIFKKIKYLPGINQCYTNIGSLYFDRGQPALAKTYFDECLKTYTADKDERGIAYALYNLGNCYQDLNKNELALTYLDKSLTIRKKLNDVNGVGLVQRAKGLAYLHLKEYDLAIANLDSALTAMVTLQDTYQQAAVMLALSQVYRATGDYVKAEYNALKGLKICREIKTKNGISLMLHELIKVYKQKKDINKAFAYQSEYVDIIDSLRNEKLVKDITVVEFKRVKQENTALADNNRTIKSENTGYLTKLQQYNNILVIIIATLAFVTLAVVVLYKRNKEKQIVNKQLIQQKEEIAHINKELELLNEEINAQMELTTSQNAELERLNSVKNKFFSIISHDLRGPLNTLHTLFKIYREGDIKEDELRALLGRLEDTILTTGAFLDNLLEWSKSQLEGIVVRAEDFDVKDTITDNLHLFQTKIEFKGLKVNNKVKHPVIVYADPNMIRLVIRNLLSNSVKFCSTGDKIEIASKIDGNDAVITIKDTGPGINEAEVEKLFSLEHAVSLTDQGEKGNRLGLILCRDMIAQNNGSLTLQTKLGIGTTFTITLPGSKQAQTLF</sequence>
<dbReference type="SMART" id="SM00028">
    <property type="entry name" value="TPR"/>
    <property type="match status" value="6"/>
</dbReference>
<evidence type="ECO:0000256" key="10">
    <source>
        <dbReference type="SAM" id="Coils"/>
    </source>
</evidence>
<name>A0A2H9VV31_9SPHI</name>
<dbReference type="Proteomes" id="UP000242687">
    <property type="component" value="Unassembled WGS sequence"/>
</dbReference>
<evidence type="ECO:0000256" key="7">
    <source>
        <dbReference type="ARBA" id="ARBA00022840"/>
    </source>
</evidence>
<dbReference type="GO" id="GO:0007234">
    <property type="term" value="P:osmosensory signaling via phosphorelay pathway"/>
    <property type="evidence" value="ECO:0007669"/>
    <property type="project" value="TreeGrafter"/>
</dbReference>
<keyword evidence="8" id="KW-0902">Two-component regulatory system</keyword>
<feature type="signal peptide" evidence="12">
    <location>
        <begin position="1"/>
        <end position="29"/>
    </location>
</feature>
<comment type="caution">
    <text evidence="14">The sequence shown here is derived from an EMBL/GenBank/DDBJ whole genome shotgun (WGS) entry which is preliminary data.</text>
</comment>
<keyword evidence="12" id="KW-0732">Signal</keyword>
<keyword evidence="11" id="KW-1133">Transmembrane helix</keyword>
<accession>A0A2H9VV31</accession>
<evidence type="ECO:0000313" key="15">
    <source>
        <dbReference type="Proteomes" id="UP000242687"/>
    </source>
</evidence>
<dbReference type="InterPro" id="IPR003661">
    <property type="entry name" value="HisK_dim/P_dom"/>
</dbReference>
<dbReference type="PANTHER" id="PTHR42878">
    <property type="entry name" value="TWO-COMPONENT HISTIDINE KINASE"/>
    <property type="match status" value="1"/>
</dbReference>
<dbReference type="GO" id="GO:0000156">
    <property type="term" value="F:phosphorelay response regulator activity"/>
    <property type="evidence" value="ECO:0007669"/>
    <property type="project" value="TreeGrafter"/>
</dbReference>
<evidence type="ECO:0000256" key="2">
    <source>
        <dbReference type="ARBA" id="ARBA00012438"/>
    </source>
</evidence>
<dbReference type="InterPro" id="IPR036890">
    <property type="entry name" value="HATPase_C_sf"/>
</dbReference>
<dbReference type="EMBL" id="PGFJ01000001">
    <property type="protein sequence ID" value="PJJ84684.1"/>
    <property type="molecule type" value="Genomic_DNA"/>
</dbReference>
<gene>
    <name evidence="14" type="ORF">CLV57_1704</name>
</gene>
<dbReference type="SUPFAM" id="SSF48452">
    <property type="entry name" value="TPR-like"/>
    <property type="match status" value="2"/>
</dbReference>
<evidence type="ECO:0000256" key="1">
    <source>
        <dbReference type="ARBA" id="ARBA00000085"/>
    </source>
</evidence>
<evidence type="ECO:0000313" key="14">
    <source>
        <dbReference type="EMBL" id="PJJ84684.1"/>
    </source>
</evidence>
<dbReference type="InterPro" id="IPR050351">
    <property type="entry name" value="BphY/WalK/GraS-like"/>
</dbReference>
<feature type="chain" id="PRO_5014142872" description="histidine kinase" evidence="12">
    <location>
        <begin position="30"/>
        <end position="712"/>
    </location>
</feature>
<dbReference type="InterPro" id="IPR036097">
    <property type="entry name" value="HisK_dim/P_sf"/>
</dbReference>
<proteinExistence type="predicted"/>
<keyword evidence="3" id="KW-0597">Phosphoprotein</keyword>
<dbReference type="AlphaFoldDB" id="A0A2H9VV31"/>
<dbReference type="SMART" id="SM00388">
    <property type="entry name" value="HisKA"/>
    <property type="match status" value="1"/>
</dbReference>
<dbReference type="RefSeq" id="WP_100340869.1">
    <property type="nucleotide sequence ID" value="NZ_PGFJ01000001.1"/>
</dbReference>
<keyword evidence="15" id="KW-1185">Reference proteome</keyword>
<dbReference type="GO" id="GO:0030295">
    <property type="term" value="F:protein kinase activator activity"/>
    <property type="evidence" value="ECO:0007669"/>
    <property type="project" value="TreeGrafter"/>
</dbReference>
<keyword evidence="10" id="KW-0175">Coiled coil</keyword>
<evidence type="ECO:0000256" key="9">
    <source>
        <dbReference type="PROSITE-ProRule" id="PRU00339"/>
    </source>
</evidence>
<keyword evidence="6 14" id="KW-0418">Kinase</keyword>
<feature type="transmembrane region" description="Helical" evidence="11">
    <location>
        <begin position="411"/>
        <end position="430"/>
    </location>
</feature>
<dbReference type="Gene3D" id="3.30.565.10">
    <property type="entry name" value="Histidine kinase-like ATPase, C-terminal domain"/>
    <property type="match status" value="1"/>
</dbReference>
<dbReference type="PROSITE" id="PS50005">
    <property type="entry name" value="TPR"/>
    <property type="match status" value="2"/>
</dbReference>
<evidence type="ECO:0000256" key="12">
    <source>
        <dbReference type="SAM" id="SignalP"/>
    </source>
</evidence>
<dbReference type="Gene3D" id="1.10.287.130">
    <property type="match status" value="1"/>
</dbReference>
<evidence type="ECO:0000259" key="13">
    <source>
        <dbReference type="PROSITE" id="PS50109"/>
    </source>
</evidence>
<keyword evidence="9" id="KW-0802">TPR repeat</keyword>
<keyword evidence="5" id="KW-0547">Nucleotide-binding</keyword>
<dbReference type="Gene3D" id="1.25.40.10">
    <property type="entry name" value="Tetratricopeptide repeat domain"/>
    <property type="match status" value="3"/>
</dbReference>
<keyword evidence="7" id="KW-0067">ATP-binding</keyword>
<comment type="catalytic activity">
    <reaction evidence="1">
        <text>ATP + protein L-histidine = ADP + protein N-phospho-L-histidine.</text>
        <dbReference type="EC" id="2.7.13.3"/>
    </reaction>
</comment>
<dbReference type="SMART" id="SM00387">
    <property type="entry name" value="HATPase_c"/>
    <property type="match status" value="1"/>
</dbReference>
<dbReference type="EC" id="2.7.13.3" evidence="2"/>
<dbReference type="Pfam" id="PF00512">
    <property type="entry name" value="HisKA"/>
    <property type="match status" value="1"/>
</dbReference>
<keyword evidence="4" id="KW-0808">Transferase</keyword>
<dbReference type="Pfam" id="PF02518">
    <property type="entry name" value="HATPase_c"/>
    <property type="match status" value="1"/>
</dbReference>
<evidence type="ECO:0000256" key="4">
    <source>
        <dbReference type="ARBA" id="ARBA00022679"/>
    </source>
</evidence>
<evidence type="ECO:0000256" key="6">
    <source>
        <dbReference type="ARBA" id="ARBA00022777"/>
    </source>
</evidence>
<evidence type="ECO:0000256" key="5">
    <source>
        <dbReference type="ARBA" id="ARBA00022741"/>
    </source>
</evidence>
<dbReference type="GO" id="GO:0005524">
    <property type="term" value="F:ATP binding"/>
    <property type="evidence" value="ECO:0007669"/>
    <property type="project" value="UniProtKB-KW"/>
</dbReference>
<protein>
    <recommendedName>
        <fullName evidence="2">histidine kinase</fullName>
        <ecNumber evidence="2">2.7.13.3</ecNumber>
    </recommendedName>
</protein>
<feature type="coiled-coil region" evidence="10">
    <location>
        <begin position="436"/>
        <end position="481"/>
    </location>
</feature>
<dbReference type="CDD" id="cd00082">
    <property type="entry name" value="HisKA"/>
    <property type="match status" value="1"/>
</dbReference>
<dbReference type="PANTHER" id="PTHR42878:SF7">
    <property type="entry name" value="SENSOR HISTIDINE KINASE GLRK"/>
    <property type="match status" value="1"/>
</dbReference>
<reference evidence="14 15" key="1">
    <citation type="submission" date="2017-11" db="EMBL/GenBank/DDBJ databases">
        <title>Genomic Encyclopedia of Archaeal and Bacterial Type Strains, Phase II (KMG-II): From Individual Species to Whole Genera.</title>
        <authorList>
            <person name="Goeker M."/>
        </authorList>
    </citation>
    <scope>NUCLEOTIDE SEQUENCE [LARGE SCALE GENOMIC DNA]</scope>
    <source>
        <strain evidence="14 15">DSM 28175</strain>
    </source>
</reference>
<keyword evidence="11" id="KW-0812">Transmembrane</keyword>